<organism evidence="2 3">
    <name type="scientific">Streptosporangium brasiliense</name>
    <dbReference type="NCBI Taxonomy" id="47480"/>
    <lineage>
        <taxon>Bacteria</taxon>
        <taxon>Bacillati</taxon>
        <taxon>Actinomycetota</taxon>
        <taxon>Actinomycetes</taxon>
        <taxon>Streptosporangiales</taxon>
        <taxon>Streptosporangiaceae</taxon>
        <taxon>Streptosporangium</taxon>
    </lineage>
</organism>
<protein>
    <submittedName>
        <fullName evidence="2">Chromosome partitioning protein</fullName>
    </submittedName>
</protein>
<dbReference type="RefSeq" id="WP_306876420.1">
    <property type="nucleotide sequence ID" value="NZ_JAUSRB010000005.1"/>
</dbReference>
<dbReference type="Proteomes" id="UP001230426">
    <property type="component" value="Unassembled WGS sequence"/>
</dbReference>
<reference evidence="2 3" key="1">
    <citation type="submission" date="2023-07" db="EMBL/GenBank/DDBJ databases">
        <title>Sequencing the genomes of 1000 actinobacteria strains.</title>
        <authorList>
            <person name="Klenk H.-P."/>
        </authorList>
    </citation>
    <scope>NUCLEOTIDE SEQUENCE [LARGE SCALE GENOMIC DNA]</scope>
    <source>
        <strain evidence="2 3">DSM 44109</strain>
    </source>
</reference>
<sequence length="219" mass="23302">MPIWTVTNLKPGTAKTTSSVWLAHALHELGHKVLLVGADPGGAHLKLAPDLSDGMGSAERWHARAPMPFEVISLATRDLHRTLPRIAVDHDHVVIDSPPIEDHQGIAISALRVADVGIVPVAPTTVEVDRMAPVLRIVEEVDALRAEPLPTCVLLNRCVSRAASTEEAAEALTDQGHRVLAARIPRLELFAQSHGAPVTAAGTAYAVAAEEILTWRAGG</sequence>
<evidence type="ECO:0000313" key="3">
    <source>
        <dbReference type="Proteomes" id="UP001230426"/>
    </source>
</evidence>
<accession>A0ABT9RQA6</accession>
<dbReference type="CDD" id="cd02042">
    <property type="entry name" value="ParAB_family"/>
    <property type="match status" value="1"/>
</dbReference>
<dbReference type="InterPro" id="IPR050678">
    <property type="entry name" value="DNA_Partitioning_ATPase"/>
</dbReference>
<gene>
    <name evidence="2" type="ORF">J2S55_009808</name>
</gene>
<dbReference type="Gene3D" id="3.40.50.300">
    <property type="entry name" value="P-loop containing nucleotide triphosphate hydrolases"/>
    <property type="match status" value="1"/>
</dbReference>
<dbReference type="InterPro" id="IPR002586">
    <property type="entry name" value="CobQ/CobB/MinD/ParA_Nub-bd_dom"/>
</dbReference>
<dbReference type="EMBL" id="JAUSRB010000005">
    <property type="protein sequence ID" value="MDP9870470.1"/>
    <property type="molecule type" value="Genomic_DNA"/>
</dbReference>
<feature type="domain" description="CobQ/CobB/MinD/ParA nucleotide binding" evidence="1">
    <location>
        <begin position="5"/>
        <end position="192"/>
    </location>
</feature>
<dbReference type="InterPro" id="IPR027417">
    <property type="entry name" value="P-loop_NTPase"/>
</dbReference>
<keyword evidence="3" id="KW-1185">Reference proteome</keyword>
<dbReference type="PANTHER" id="PTHR13696:SF96">
    <property type="entry name" value="COBQ_COBB_MIND_PARA NUCLEOTIDE BINDING DOMAIN-CONTAINING PROTEIN"/>
    <property type="match status" value="1"/>
</dbReference>
<name>A0ABT9RQA6_9ACTN</name>
<evidence type="ECO:0000259" key="1">
    <source>
        <dbReference type="Pfam" id="PF01656"/>
    </source>
</evidence>
<evidence type="ECO:0000313" key="2">
    <source>
        <dbReference type="EMBL" id="MDP9870470.1"/>
    </source>
</evidence>
<dbReference type="SUPFAM" id="SSF52540">
    <property type="entry name" value="P-loop containing nucleoside triphosphate hydrolases"/>
    <property type="match status" value="1"/>
</dbReference>
<comment type="caution">
    <text evidence="2">The sequence shown here is derived from an EMBL/GenBank/DDBJ whole genome shotgun (WGS) entry which is preliminary data.</text>
</comment>
<proteinExistence type="predicted"/>
<dbReference type="Pfam" id="PF01656">
    <property type="entry name" value="CbiA"/>
    <property type="match status" value="1"/>
</dbReference>
<dbReference type="PANTHER" id="PTHR13696">
    <property type="entry name" value="P-LOOP CONTAINING NUCLEOSIDE TRIPHOSPHATE HYDROLASE"/>
    <property type="match status" value="1"/>
</dbReference>
<dbReference type="PIRSF" id="PIRSF009320">
    <property type="entry name" value="Nuc_binding_HP_1000"/>
    <property type="match status" value="1"/>
</dbReference>